<keyword evidence="4" id="KW-1185">Reference proteome</keyword>
<feature type="region of interest" description="Disordered" evidence="2">
    <location>
        <begin position="706"/>
        <end position="726"/>
    </location>
</feature>
<dbReference type="KEGG" id="aplc:110986058"/>
<proteinExistence type="predicted"/>
<keyword evidence="1" id="KW-0862">Zinc</keyword>
<dbReference type="GO" id="GO:0008270">
    <property type="term" value="F:zinc ion binding"/>
    <property type="evidence" value="ECO:0007669"/>
    <property type="project" value="UniProtKB-KW"/>
</dbReference>
<keyword evidence="1" id="KW-0479">Metal-binding</keyword>
<feature type="domain" description="SWIM-type" evidence="3">
    <location>
        <begin position="555"/>
        <end position="587"/>
    </location>
</feature>
<dbReference type="InterPro" id="IPR048325">
    <property type="entry name" value="ZSWIM3_N"/>
</dbReference>
<gene>
    <name evidence="5" type="primary">LOC110986058</name>
</gene>
<dbReference type="GeneID" id="110986058"/>
<name>A0A8B7ZER9_ACAPL</name>
<evidence type="ECO:0000313" key="5">
    <source>
        <dbReference type="RefSeq" id="XP_022103350.1"/>
    </source>
</evidence>
<evidence type="ECO:0000256" key="2">
    <source>
        <dbReference type="SAM" id="MobiDB-lite"/>
    </source>
</evidence>
<dbReference type="Pfam" id="PF21056">
    <property type="entry name" value="ZSWIM1-3_RNaseH-like"/>
    <property type="match status" value="1"/>
</dbReference>
<sequence length="726" mass="82854">MPPCSHVDLFPDPRVCRKCEMASKLCKENSTAAGEAAGRPSSSDPQVGMKFDSYEEVEHFIREHEEINFVKFFIMNSRSVEGSRKRLPKRFLSDALKYCTVVFACVHHGEHKSTSKGMRPRQKTLRMGCPAKFRFSATPSGKQLYLADAVTQHSHPHDEVSFRSLPQKRRLTDEEREEAFEILKKQGKKSVQKHLQETAGKVLYMRDLHNLAAASRRNSICHTNIQAILDYLSQAEDQTSVVEVVTKADGRIVGIYYQDQEMKRVYASFPQYLVIDATCKYNSLRMPMYIMLNEGSNGYYEVVALYLLITSNADSVQAMMMRFKEHNPEWSDLQIIMVDKDVTERRVLREEFPAASVQMCLSHVLRRFEQDASKQRLGLQKEEEAFCLKLMRRLAGSKSEEVYMENYQQLLNTELGAVVEYYNTTWHTIREEWVEGLKSRSLVLKKGKREDPDKLNAVSEQLKSVFRDSPTPEQVMTNLKKAVESLREERDQSVATLLAEHAPNPDSGSTVVDKFEQHLTPLALKYVLRQLKLSWKVKVKTNIDSTSSMVKSSHNTLTVNVDRCPCRFWCSLCLPCRHMFAVRRTKGLPLFAEEIIGSRWSLEYYKTTSRLSPQAADCTNILDTLRKQRLGLLSRHEKYVHVSEITEQLATVVSKAPAECFDSQMEAVKKLLSCFQNGSSVVITEEINQETVAAIAIDQVTLDSMENGTESEKETHAQGDAAMEIS</sequence>
<reference evidence="5" key="1">
    <citation type="submission" date="2025-08" db="UniProtKB">
        <authorList>
            <consortium name="RefSeq"/>
        </authorList>
    </citation>
    <scope>IDENTIFICATION</scope>
</reference>
<dbReference type="PANTHER" id="PTHR31569:SF4">
    <property type="entry name" value="SWIM-TYPE DOMAIN-CONTAINING PROTEIN"/>
    <property type="match status" value="1"/>
</dbReference>
<evidence type="ECO:0000256" key="1">
    <source>
        <dbReference type="PROSITE-ProRule" id="PRU00325"/>
    </source>
</evidence>
<dbReference type="Pfam" id="PF21599">
    <property type="entry name" value="ZSWIM3_N"/>
    <property type="match status" value="1"/>
</dbReference>
<evidence type="ECO:0000259" key="3">
    <source>
        <dbReference type="PROSITE" id="PS50966"/>
    </source>
</evidence>
<dbReference type="PROSITE" id="PS50966">
    <property type="entry name" value="ZF_SWIM"/>
    <property type="match status" value="1"/>
</dbReference>
<dbReference type="OrthoDB" id="124789at2759"/>
<dbReference type="RefSeq" id="XP_022103350.1">
    <property type="nucleotide sequence ID" value="XM_022247658.1"/>
</dbReference>
<accession>A0A8B7ZER9</accession>
<keyword evidence="1" id="KW-0863">Zinc-finger</keyword>
<dbReference type="Proteomes" id="UP000694845">
    <property type="component" value="Unplaced"/>
</dbReference>
<evidence type="ECO:0000313" key="4">
    <source>
        <dbReference type="Proteomes" id="UP000694845"/>
    </source>
</evidence>
<dbReference type="AlphaFoldDB" id="A0A8B7ZER9"/>
<protein>
    <submittedName>
        <fullName evidence="5">Zinc finger SWIM domain-containing protein 1-like isoform X1</fullName>
    </submittedName>
</protein>
<dbReference type="PANTHER" id="PTHR31569">
    <property type="entry name" value="SWIM-TYPE DOMAIN-CONTAINING PROTEIN"/>
    <property type="match status" value="1"/>
</dbReference>
<dbReference type="InterPro" id="IPR052579">
    <property type="entry name" value="Zinc_finger_SWIM"/>
</dbReference>
<organism evidence="4 5">
    <name type="scientific">Acanthaster planci</name>
    <name type="common">Crown-of-thorns starfish</name>
    <dbReference type="NCBI Taxonomy" id="133434"/>
    <lineage>
        <taxon>Eukaryota</taxon>
        <taxon>Metazoa</taxon>
        <taxon>Echinodermata</taxon>
        <taxon>Eleutherozoa</taxon>
        <taxon>Asterozoa</taxon>
        <taxon>Asteroidea</taxon>
        <taxon>Valvatacea</taxon>
        <taxon>Valvatida</taxon>
        <taxon>Acanthasteridae</taxon>
        <taxon>Acanthaster</taxon>
    </lineage>
</organism>
<dbReference type="InterPro" id="IPR007527">
    <property type="entry name" value="Znf_SWIM"/>
</dbReference>
<dbReference type="InterPro" id="IPR048324">
    <property type="entry name" value="ZSWIM1-3_RNaseH-like"/>
</dbReference>